<dbReference type="PANTHER" id="PTHR31213:SF157">
    <property type="entry name" value="MAJOR ALLERGEN MAL D 1-LIKE"/>
    <property type="match status" value="1"/>
</dbReference>
<accession>A0A2Z7AMA7</accession>
<evidence type="ECO:0000313" key="3">
    <source>
        <dbReference type="EMBL" id="KZV22941.1"/>
    </source>
</evidence>
<reference evidence="3 4" key="1">
    <citation type="journal article" date="2015" name="Proc. Natl. Acad. Sci. U.S.A.">
        <title>The resurrection genome of Boea hygrometrica: A blueprint for survival of dehydration.</title>
        <authorList>
            <person name="Xiao L."/>
            <person name="Yang G."/>
            <person name="Zhang L."/>
            <person name="Yang X."/>
            <person name="Zhao S."/>
            <person name="Ji Z."/>
            <person name="Zhou Q."/>
            <person name="Hu M."/>
            <person name="Wang Y."/>
            <person name="Chen M."/>
            <person name="Xu Y."/>
            <person name="Jin H."/>
            <person name="Xiao X."/>
            <person name="Hu G."/>
            <person name="Bao F."/>
            <person name="Hu Y."/>
            <person name="Wan P."/>
            <person name="Li L."/>
            <person name="Deng X."/>
            <person name="Kuang T."/>
            <person name="Xiang C."/>
            <person name="Zhu J.K."/>
            <person name="Oliver M.J."/>
            <person name="He Y."/>
        </authorList>
    </citation>
    <scope>NUCLEOTIDE SEQUENCE [LARGE SCALE GENOMIC DNA]</scope>
    <source>
        <strain evidence="4">cv. XS01</strain>
    </source>
</reference>
<dbReference type="GO" id="GO:0006952">
    <property type="term" value="P:defense response"/>
    <property type="evidence" value="ECO:0007669"/>
    <property type="project" value="InterPro"/>
</dbReference>
<dbReference type="InterPro" id="IPR050279">
    <property type="entry name" value="Plant_def-hormone_signal"/>
</dbReference>
<dbReference type="GO" id="GO:0005634">
    <property type="term" value="C:nucleus"/>
    <property type="evidence" value="ECO:0007669"/>
    <property type="project" value="TreeGrafter"/>
</dbReference>
<evidence type="ECO:0000313" key="4">
    <source>
        <dbReference type="Proteomes" id="UP000250235"/>
    </source>
</evidence>
<dbReference type="GO" id="GO:0038023">
    <property type="term" value="F:signaling receptor activity"/>
    <property type="evidence" value="ECO:0007669"/>
    <property type="project" value="InterPro"/>
</dbReference>
<gene>
    <name evidence="3" type="ORF">F511_29357</name>
</gene>
<dbReference type="SUPFAM" id="SSF55961">
    <property type="entry name" value="Bet v1-like"/>
    <property type="match status" value="1"/>
</dbReference>
<dbReference type="Proteomes" id="UP000250235">
    <property type="component" value="Unassembled WGS sequence"/>
</dbReference>
<name>A0A2Z7AMA7_9LAMI</name>
<dbReference type="PRINTS" id="PR00634">
    <property type="entry name" value="BETALLERGEN"/>
</dbReference>
<dbReference type="FunFam" id="3.30.530.20:FF:000007">
    <property type="entry name" value="Major pollen allergen Bet v 1-A"/>
    <property type="match status" value="1"/>
</dbReference>
<dbReference type="InterPro" id="IPR000916">
    <property type="entry name" value="Bet_v_I/MLP"/>
</dbReference>
<proteinExistence type="inferred from homology"/>
<dbReference type="GO" id="GO:0004864">
    <property type="term" value="F:protein phosphatase inhibitor activity"/>
    <property type="evidence" value="ECO:0007669"/>
    <property type="project" value="InterPro"/>
</dbReference>
<dbReference type="CDD" id="cd07816">
    <property type="entry name" value="Bet_v1-like"/>
    <property type="match status" value="1"/>
</dbReference>
<sequence>MTVVEVSNELKVKISPERMFKAVITNAHNVLPKMLPHIFKSIEVLEGEGGTVGCVRKLSFTDVIPFSHLKDKFDAVDTKHLEAKIDLFEGPMLGEKLESMYSEKRFVDSGDGGCIIKWKHHLHLKPGHTHVTEEEFKGQNEFSTTFLTAVEAYLLAHPEVCA</sequence>
<dbReference type="GO" id="GO:0005737">
    <property type="term" value="C:cytoplasm"/>
    <property type="evidence" value="ECO:0007669"/>
    <property type="project" value="TreeGrafter"/>
</dbReference>
<dbReference type="GO" id="GO:0009738">
    <property type="term" value="P:abscisic acid-activated signaling pathway"/>
    <property type="evidence" value="ECO:0007669"/>
    <property type="project" value="InterPro"/>
</dbReference>
<dbReference type="InterPro" id="IPR023393">
    <property type="entry name" value="START-like_dom_sf"/>
</dbReference>
<dbReference type="GO" id="GO:0010427">
    <property type="term" value="F:abscisic acid binding"/>
    <property type="evidence" value="ECO:0007669"/>
    <property type="project" value="InterPro"/>
</dbReference>
<organism evidence="3 4">
    <name type="scientific">Dorcoceras hygrometricum</name>
    <dbReference type="NCBI Taxonomy" id="472368"/>
    <lineage>
        <taxon>Eukaryota</taxon>
        <taxon>Viridiplantae</taxon>
        <taxon>Streptophyta</taxon>
        <taxon>Embryophyta</taxon>
        <taxon>Tracheophyta</taxon>
        <taxon>Spermatophyta</taxon>
        <taxon>Magnoliopsida</taxon>
        <taxon>eudicotyledons</taxon>
        <taxon>Gunneridae</taxon>
        <taxon>Pentapetalae</taxon>
        <taxon>asterids</taxon>
        <taxon>lamiids</taxon>
        <taxon>Lamiales</taxon>
        <taxon>Gesneriaceae</taxon>
        <taxon>Didymocarpoideae</taxon>
        <taxon>Trichosporeae</taxon>
        <taxon>Loxocarpinae</taxon>
        <taxon>Dorcoceras</taxon>
    </lineage>
</organism>
<dbReference type="InterPro" id="IPR024949">
    <property type="entry name" value="Bet_v_I_allergen"/>
</dbReference>
<evidence type="ECO:0000259" key="2">
    <source>
        <dbReference type="Pfam" id="PF00407"/>
    </source>
</evidence>
<evidence type="ECO:0000256" key="1">
    <source>
        <dbReference type="ARBA" id="ARBA00009744"/>
    </source>
</evidence>
<feature type="domain" description="Bet v I/Major latex protein" evidence="2">
    <location>
        <begin position="1"/>
        <end position="156"/>
    </location>
</feature>
<dbReference type="EMBL" id="KV013995">
    <property type="protein sequence ID" value="KZV22941.1"/>
    <property type="molecule type" value="Genomic_DNA"/>
</dbReference>
<dbReference type="OrthoDB" id="877951at2759"/>
<keyword evidence="4" id="KW-1185">Reference proteome</keyword>
<dbReference type="Pfam" id="PF00407">
    <property type="entry name" value="Bet_v_1"/>
    <property type="match status" value="1"/>
</dbReference>
<protein>
    <submittedName>
        <fullName evidence="3">Major allergen Pru ar 1-like</fullName>
    </submittedName>
</protein>
<dbReference type="AlphaFoldDB" id="A0A2Z7AMA7"/>
<dbReference type="Gene3D" id="3.30.530.20">
    <property type="match status" value="1"/>
</dbReference>
<dbReference type="PANTHER" id="PTHR31213">
    <property type="entry name" value="OS08G0374000 PROTEIN-RELATED"/>
    <property type="match status" value="1"/>
</dbReference>
<comment type="similarity">
    <text evidence="1">Belongs to the BetVI family.</text>
</comment>